<keyword evidence="1" id="KW-1133">Transmembrane helix</keyword>
<feature type="transmembrane region" description="Helical" evidence="1">
    <location>
        <begin position="12"/>
        <end position="31"/>
    </location>
</feature>
<evidence type="ECO:0000313" key="2">
    <source>
        <dbReference type="EMBL" id="SVC41488.1"/>
    </source>
</evidence>
<organism evidence="2">
    <name type="scientific">marine metagenome</name>
    <dbReference type="NCBI Taxonomy" id="408172"/>
    <lineage>
        <taxon>unclassified sequences</taxon>
        <taxon>metagenomes</taxon>
        <taxon>ecological metagenomes</taxon>
    </lineage>
</organism>
<accession>A0A382LYC0</accession>
<gene>
    <name evidence="2" type="ORF">METZ01_LOCUS294342</name>
</gene>
<evidence type="ECO:0000256" key="1">
    <source>
        <dbReference type="SAM" id="Phobius"/>
    </source>
</evidence>
<dbReference type="EMBL" id="UINC01089963">
    <property type="protein sequence ID" value="SVC41488.1"/>
    <property type="molecule type" value="Genomic_DNA"/>
</dbReference>
<proteinExistence type="predicted"/>
<dbReference type="AlphaFoldDB" id="A0A382LYC0"/>
<protein>
    <submittedName>
        <fullName evidence="2">Uncharacterized protein</fullName>
    </submittedName>
</protein>
<keyword evidence="1" id="KW-0812">Transmembrane</keyword>
<name>A0A382LYC0_9ZZZZ</name>
<reference evidence="2" key="1">
    <citation type="submission" date="2018-05" db="EMBL/GenBank/DDBJ databases">
        <authorList>
            <person name="Lanie J.A."/>
            <person name="Ng W.-L."/>
            <person name="Kazmierczak K.M."/>
            <person name="Andrzejewski T.M."/>
            <person name="Davidsen T.M."/>
            <person name="Wayne K.J."/>
            <person name="Tettelin H."/>
            <person name="Glass J.I."/>
            <person name="Rusch D."/>
            <person name="Podicherti R."/>
            <person name="Tsui H.-C.T."/>
            <person name="Winkler M.E."/>
        </authorList>
    </citation>
    <scope>NUCLEOTIDE SEQUENCE</scope>
</reference>
<keyword evidence="1" id="KW-0472">Membrane</keyword>
<sequence length="44" mass="5097">MEWYTFGLDRILMFLLAVSSALVIVLAVMFGKDEKGPRKYIEMN</sequence>